<dbReference type="SUPFAM" id="SSF103473">
    <property type="entry name" value="MFS general substrate transporter"/>
    <property type="match status" value="1"/>
</dbReference>
<comment type="caution">
    <text evidence="9">The sequence shown here is derived from an EMBL/GenBank/DDBJ whole genome shotgun (WGS) entry which is preliminary data.</text>
</comment>
<feature type="transmembrane region" description="Helical" evidence="7">
    <location>
        <begin position="303"/>
        <end position="326"/>
    </location>
</feature>
<feature type="transmembrane region" description="Helical" evidence="7">
    <location>
        <begin position="96"/>
        <end position="119"/>
    </location>
</feature>
<organism evidence="9 10">
    <name type="scientific">Couchioplanes caeruleus</name>
    <dbReference type="NCBI Taxonomy" id="56438"/>
    <lineage>
        <taxon>Bacteria</taxon>
        <taxon>Bacillati</taxon>
        <taxon>Actinomycetota</taxon>
        <taxon>Actinomycetes</taxon>
        <taxon>Micromonosporales</taxon>
        <taxon>Micromonosporaceae</taxon>
        <taxon>Couchioplanes</taxon>
    </lineage>
</organism>
<evidence type="ECO:0000256" key="4">
    <source>
        <dbReference type="ARBA" id="ARBA00022989"/>
    </source>
</evidence>
<feature type="transmembrane region" description="Helical" evidence="7">
    <location>
        <begin position="31"/>
        <end position="57"/>
    </location>
</feature>
<dbReference type="GO" id="GO:0022857">
    <property type="term" value="F:transmembrane transporter activity"/>
    <property type="evidence" value="ECO:0007669"/>
    <property type="project" value="InterPro"/>
</dbReference>
<feature type="transmembrane region" description="Helical" evidence="7">
    <location>
        <begin position="332"/>
        <end position="354"/>
    </location>
</feature>
<feature type="transmembrane region" description="Helical" evidence="7">
    <location>
        <begin position="125"/>
        <end position="143"/>
    </location>
</feature>
<dbReference type="GO" id="GO:0005886">
    <property type="term" value="C:plasma membrane"/>
    <property type="evidence" value="ECO:0007669"/>
    <property type="project" value="UniProtKB-SubCell"/>
</dbReference>
<protein>
    <submittedName>
        <fullName evidence="9">Putative MFS family arabinose efflux permease</fullName>
    </submittedName>
</protein>
<dbReference type="InterPro" id="IPR020846">
    <property type="entry name" value="MFS_dom"/>
</dbReference>
<dbReference type="PROSITE" id="PS50850">
    <property type="entry name" value="MFS"/>
    <property type="match status" value="1"/>
</dbReference>
<feature type="compositionally biased region" description="Polar residues" evidence="6">
    <location>
        <begin position="1"/>
        <end position="12"/>
    </location>
</feature>
<gene>
    <name evidence="9" type="ORF">EDD30_7090</name>
</gene>
<feature type="transmembrane region" description="Helical" evidence="7">
    <location>
        <begin position="63"/>
        <end position="84"/>
    </location>
</feature>
<feature type="transmembrane region" description="Helical" evidence="7">
    <location>
        <begin position="375"/>
        <end position="395"/>
    </location>
</feature>
<feature type="transmembrane region" description="Helical" evidence="7">
    <location>
        <begin position="271"/>
        <end position="291"/>
    </location>
</feature>
<evidence type="ECO:0000313" key="10">
    <source>
        <dbReference type="Proteomes" id="UP000271683"/>
    </source>
</evidence>
<evidence type="ECO:0000256" key="7">
    <source>
        <dbReference type="SAM" id="Phobius"/>
    </source>
</evidence>
<dbReference type="Gene3D" id="1.20.1250.20">
    <property type="entry name" value="MFS general substrate transporter like domains"/>
    <property type="match status" value="1"/>
</dbReference>
<evidence type="ECO:0000256" key="1">
    <source>
        <dbReference type="ARBA" id="ARBA00004651"/>
    </source>
</evidence>
<proteinExistence type="predicted"/>
<dbReference type="InterPro" id="IPR036259">
    <property type="entry name" value="MFS_trans_sf"/>
</dbReference>
<reference evidence="9 10" key="1">
    <citation type="submission" date="2018-11" db="EMBL/GenBank/DDBJ databases">
        <title>Sequencing the genomes of 1000 actinobacteria strains.</title>
        <authorList>
            <person name="Klenk H.-P."/>
        </authorList>
    </citation>
    <scope>NUCLEOTIDE SEQUENCE [LARGE SCALE GENOMIC DNA]</scope>
    <source>
        <strain evidence="9 10">DSM 43634</strain>
    </source>
</reference>
<accession>A0A3N1GUU2</accession>
<dbReference type="PANTHER" id="PTHR23513:SF6">
    <property type="entry name" value="MAJOR FACILITATOR SUPERFAMILY ASSOCIATED DOMAIN-CONTAINING PROTEIN"/>
    <property type="match status" value="1"/>
</dbReference>
<evidence type="ECO:0000256" key="2">
    <source>
        <dbReference type="ARBA" id="ARBA00022475"/>
    </source>
</evidence>
<dbReference type="Pfam" id="PF07690">
    <property type="entry name" value="MFS_1"/>
    <property type="match status" value="1"/>
</dbReference>
<keyword evidence="3 7" id="KW-0812">Transmembrane</keyword>
<dbReference type="InterPro" id="IPR011701">
    <property type="entry name" value="MFS"/>
</dbReference>
<dbReference type="EMBL" id="RJKL01000001">
    <property type="protein sequence ID" value="ROP34025.1"/>
    <property type="molecule type" value="Genomic_DNA"/>
</dbReference>
<keyword evidence="5 7" id="KW-0472">Membrane</keyword>
<feature type="region of interest" description="Disordered" evidence="6">
    <location>
        <begin position="1"/>
        <end position="20"/>
    </location>
</feature>
<evidence type="ECO:0000259" key="8">
    <source>
        <dbReference type="PROSITE" id="PS50850"/>
    </source>
</evidence>
<dbReference type="CDD" id="cd06173">
    <property type="entry name" value="MFS_MefA_like"/>
    <property type="match status" value="1"/>
</dbReference>
<dbReference type="PANTHER" id="PTHR23513">
    <property type="entry name" value="INTEGRAL MEMBRANE EFFLUX PROTEIN-RELATED"/>
    <property type="match status" value="1"/>
</dbReference>
<dbReference type="AlphaFoldDB" id="A0A3N1GUU2"/>
<feature type="transmembrane region" description="Helical" evidence="7">
    <location>
        <begin position="244"/>
        <end position="265"/>
    </location>
</feature>
<name>A0A3N1GUU2_9ACTN</name>
<feature type="domain" description="Major facilitator superfamily (MFS) profile" evidence="8">
    <location>
        <begin position="239"/>
        <end position="425"/>
    </location>
</feature>
<evidence type="ECO:0000313" key="9">
    <source>
        <dbReference type="EMBL" id="ROP34025.1"/>
    </source>
</evidence>
<evidence type="ECO:0000256" key="5">
    <source>
        <dbReference type="ARBA" id="ARBA00023136"/>
    </source>
</evidence>
<dbReference type="RefSeq" id="WP_170047325.1">
    <property type="nucleotide sequence ID" value="NZ_RJKL01000001.1"/>
</dbReference>
<evidence type="ECO:0000256" key="6">
    <source>
        <dbReference type="SAM" id="MobiDB-lite"/>
    </source>
</evidence>
<sequence>MTSVPEATSGTDTAPALGWPPRRLRHDRNFLAFWTGQTLSMAGGQVSCLAIPLAGILVLDVQAWQAGILAAAGRLPFLAFGPLADGWVVRCSRRPVLVLTALARAVVLVWVPAAAALGLLTVEQLYAVAFAAGTLALFSAVAAREILPVLAGPRLVEANGRLEVSRTATGMAGPSAGGALIQAVTAPLALLADAVCSVVAAALMAGVRIREPEPAPAAGRPRVWPHLGAGLAVVRRHPLLRWTAIASAVSHLFTHALLAVVLLYLVRTLHLSAAMIGILLGIAGIGALLGVASGPGLARRFGLGPALVISAGVTGGGALLLGLASGSPQVRLAWLSLAYPIFAFGCPAFTVALISLRRALAPDHLLARAAAPMRLLAWIAMPAGALLGGALGQWVGLREAMVIAGMGLLLTPLLLALSPVRSVRG</sequence>
<feature type="transmembrane region" description="Helical" evidence="7">
    <location>
        <begin position="401"/>
        <end position="420"/>
    </location>
</feature>
<evidence type="ECO:0000256" key="3">
    <source>
        <dbReference type="ARBA" id="ARBA00022692"/>
    </source>
</evidence>
<dbReference type="Proteomes" id="UP000271683">
    <property type="component" value="Unassembled WGS sequence"/>
</dbReference>
<keyword evidence="2" id="KW-1003">Cell membrane</keyword>
<comment type="subcellular location">
    <subcellularLocation>
        <location evidence="1">Cell membrane</location>
        <topology evidence="1">Multi-pass membrane protein</topology>
    </subcellularLocation>
</comment>
<keyword evidence="4 7" id="KW-1133">Transmembrane helix</keyword>